<accession>A0ABN6Z9S8</accession>
<protein>
    <submittedName>
        <fullName evidence="2">Uncharacterized protein</fullName>
    </submittedName>
</protein>
<name>A0ABN6Z9S8_9FIRM</name>
<feature type="transmembrane region" description="Helical" evidence="1">
    <location>
        <begin position="243"/>
        <end position="263"/>
    </location>
</feature>
<feature type="transmembrane region" description="Helical" evidence="1">
    <location>
        <begin position="198"/>
        <end position="223"/>
    </location>
</feature>
<gene>
    <name evidence="2" type="ORF">T23_07110</name>
</gene>
<organism evidence="2 3">
    <name type="scientific">Turicibacter faecis</name>
    <dbReference type="NCBI Taxonomy" id="2963365"/>
    <lineage>
        <taxon>Bacteria</taxon>
        <taxon>Bacillati</taxon>
        <taxon>Bacillota</taxon>
        <taxon>Erysipelotrichia</taxon>
        <taxon>Erysipelotrichales</taxon>
        <taxon>Turicibacteraceae</taxon>
        <taxon>Turicibacter</taxon>
    </lineage>
</organism>
<dbReference type="Proteomes" id="UP001432099">
    <property type="component" value="Chromosome"/>
</dbReference>
<keyword evidence="1" id="KW-1133">Transmembrane helix</keyword>
<keyword evidence="1" id="KW-0472">Membrane</keyword>
<dbReference type="EMBL" id="AP028127">
    <property type="protein sequence ID" value="BEH90609.1"/>
    <property type="molecule type" value="Genomic_DNA"/>
</dbReference>
<evidence type="ECO:0000256" key="1">
    <source>
        <dbReference type="SAM" id="Phobius"/>
    </source>
</evidence>
<dbReference type="RefSeq" id="WP_161832797.1">
    <property type="nucleotide sequence ID" value="NZ_AP028127.1"/>
</dbReference>
<keyword evidence="1" id="KW-0812">Transmembrane</keyword>
<proteinExistence type="predicted"/>
<evidence type="ECO:0000313" key="2">
    <source>
        <dbReference type="EMBL" id="BEH90609.1"/>
    </source>
</evidence>
<reference evidence="2" key="1">
    <citation type="journal article" date="2024" name="Int. J. Syst. Evol. Microbiol.">
        <title>Turicibacter faecis sp. nov., isolated from faeces of heart failure mouse model.</title>
        <authorList>
            <person name="Imamura Y."/>
            <person name="Motooka D."/>
            <person name="Nakajima Y."/>
            <person name="Ito S."/>
            <person name="Kitakaze M."/>
            <person name="Iida T."/>
            <person name="Nakamura S."/>
        </authorList>
    </citation>
    <scope>NUCLEOTIDE SEQUENCE</scope>
    <source>
        <strain evidence="2">TC023</strain>
    </source>
</reference>
<feature type="transmembrane region" description="Helical" evidence="1">
    <location>
        <begin position="275"/>
        <end position="298"/>
    </location>
</feature>
<feature type="transmembrane region" description="Helical" evidence="1">
    <location>
        <begin position="12"/>
        <end position="31"/>
    </location>
</feature>
<keyword evidence="3" id="KW-1185">Reference proteome</keyword>
<sequence length="517" mass="59190">MKKRANIHKVLIRVIVILMIGLGAIGIYSRYPQMRERAIKMTDNFYESYMFLWNFSEGIYSLDSVLKEGEASQFYTLSQSWQRDYQKDMDYYLKQGDEVLEHKGDQLAELLTEGAAEKTDDLSAYQYVLALQFDGEGQLTIKKIIGASSTETRQRLEGYLSNYPTDIKDTTMVFGVHQSLSKDGLLNHKIENYLGGEYLQIVVVYLVSITLIVLVIVFILPFSWFEELATVRGLLLVPLELRFIFVIVTAIASAFAPLLVVLTQAHQWTQLIDPALVHWINLICWGGFIAVVLLHALYVKEFFVIGPWQMIRQHTILGQLVYFWTRPKVVVETETVEKVIFKEDPRVDLMVSRLELLKETLTRVKHSVENTADIENVAVQIESLLKLCALNRPKTTVNLTKLISDTLVQLEQEYIPLEVKLRFPEKTVSIQANEEDLKLLMDSLLMGIATSALQQTRVYLQLAESEDLVVFTTRSVIRSEVNETWPASLNQLAEYMDAQLEVVIDGDLLKMDLAFKK</sequence>
<evidence type="ECO:0000313" key="3">
    <source>
        <dbReference type="Proteomes" id="UP001432099"/>
    </source>
</evidence>